<evidence type="ECO:0000313" key="1">
    <source>
        <dbReference type="EMBL" id="MFI7587997.1"/>
    </source>
</evidence>
<organism evidence="1 2">
    <name type="scientific">Spongisporangium articulatum</name>
    <dbReference type="NCBI Taxonomy" id="3362603"/>
    <lineage>
        <taxon>Bacteria</taxon>
        <taxon>Bacillati</taxon>
        <taxon>Actinomycetota</taxon>
        <taxon>Actinomycetes</taxon>
        <taxon>Kineosporiales</taxon>
        <taxon>Kineosporiaceae</taxon>
        <taxon>Spongisporangium</taxon>
    </lineage>
</organism>
<dbReference type="EMBL" id="JBITLV010000004">
    <property type="protein sequence ID" value="MFI7587997.1"/>
    <property type="molecule type" value="Genomic_DNA"/>
</dbReference>
<dbReference type="InterPro" id="IPR014513">
    <property type="entry name" value="UCP021525"/>
</dbReference>
<name>A0ABW8ANR6_9ACTN</name>
<dbReference type="Proteomes" id="UP001612915">
    <property type="component" value="Unassembled WGS sequence"/>
</dbReference>
<keyword evidence="2" id="KW-1185">Reference proteome</keyword>
<dbReference type="RefSeq" id="WP_398280767.1">
    <property type="nucleotide sequence ID" value="NZ_JBITLV010000004.1"/>
</dbReference>
<reference evidence="1 2" key="1">
    <citation type="submission" date="2024-10" db="EMBL/GenBank/DDBJ databases">
        <title>The Natural Products Discovery Center: Release of the First 8490 Sequenced Strains for Exploring Actinobacteria Biosynthetic Diversity.</title>
        <authorList>
            <person name="Kalkreuter E."/>
            <person name="Kautsar S.A."/>
            <person name="Yang D."/>
            <person name="Bader C.D."/>
            <person name="Teijaro C.N."/>
            <person name="Fluegel L."/>
            <person name="Davis C.M."/>
            <person name="Simpson J.R."/>
            <person name="Lauterbach L."/>
            <person name="Steele A.D."/>
            <person name="Gui C."/>
            <person name="Meng S."/>
            <person name="Li G."/>
            <person name="Viehrig K."/>
            <person name="Ye F."/>
            <person name="Su P."/>
            <person name="Kiefer A.F."/>
            <person name="Nichols A."/>
            <person name="Cepeda A.J."/>
            <person name="Yan W."/>
            <person name="Fan B."/>
            <person name="Jiang Y."/>
            <person name="Adhikari A."/>
            <person name="Zheng C.-J."/>
            <person name="Schuster L."/>
            <person name="Cowan T.M."/>
            <person name="Smanski M.J."/>
            <person name="Chevrette M.G."/>
            <person name="De Carvalho L.P.S."/>
            <person name="Shen B."/>
        </authorList>
    </citation>
    <scope>NUCLEOTIDE SEQUENCE [LARGE SCALE GENOMIC DNA]</scope>
    <source>
        <strain evidence="1 2">NPDC049639</strain>
    </source>
</reference>
<protein>
    <recommendedName>
        <fullName evidence="3">Nucleotidyltransferase</fullName>
    </recommendedName>
</protein>
<sequence length="278" mass="30609">MLTATRGAEGLLDPVAQIVREIRDQAPEITPDRVMLVGAWCRDTLHACLGHEFSTSATRDIDLAVALSGWDSYNLLARSFPRTGDSGVRFSIAGLPVDLIPFGEPEDPRGTVVPPTRGEAISVWAFSEIFEDSRPLAVDPTLDIRCPTVPGYTAAKLAAWLDRSAWGEVKDANDLALAAYWYAESKQVEDELYDSPRGQEILVAEEADVERAAARLLGSDVSTVLGPERVAELMHRWPGDLEMLVHNFTATFMPPWLSRSERRREIVDALTRGLAPPD</sequence>
<gene>
    <name evidence="1" type="ORF">ACIB24_13075</name>
</gene>
<evidence type="ECO:0000313" key="2">
    <source>
        <dbReference type="Proteomes" id="UP001612915"/>
    </source>
</evidence>
<dbReference type="PIRSF" id="PIRSF021525">
    <property type="entry name" value="UCP021525"/>
    <property type="match status" value="1"/>
</dbReference>
<accession>A0ABW8ANR6</accession>
<evidence type="ECO:0008006" key="3">
    <source>
        <dbReference type="Google" id="ProtNLM"/>
    </source>
</evidence>
<proteinExistence type="predicted"/>
<comment type="caution">
    <text evidence="1">The sequence shown here is derived from an EMBL/GenBank/DDBJ whole genome shotgun (WGS) entry which is preliminary data.</text>
</comment>